<evidence type="ECO:0000313" key="3">
    <source>
        <dbReference type="Proteomes" id="UP000009286"/>
    </source>
</evidence>
<dbReference type="AlphaFoldDB" id="G2KMI6"/>
<proteinExistence type="predicted"/>
<protein>
    <submittedName>
        <fullName evidence="2">SCP-2 sterol transfer family protein</fullName>
    </submittedName>
</protein>
<dbReference type="SUPFAM" id="SSF55718">
    <property type="entry name" value="SCP-like"/>
    <property type="match status" value="1"/>
</dbReference>
<dbReference type="HOGENOM" id="CLU_105945_2_0_5"/>
<dbReference type="InterPro" id="IPR036527">
    <property type="entry name" value="SCP2_sterol-bd_dom_sf"/>
</dbReference>
<dbReference type="eggNOG" id="COG3255">
    <property type="taxonomic scope" value="Bacteria"/>
</dbReference>
<dbReference type="RefSeq" id="WP_014103902.1">
    <property type="nucleotide sequence ID" value="NC_016026.1"/>
</dbReference>
<dbReference type="STRING" id="856793.MICA_2377"/>
<dbReference type="Proteomes" id="UP000009286">
    <property type="component" value="Chromosome"/>
</dbReference>
<dbReference type="InterPro" id="IPR003033">
    <property type="entry name" value="SCP2_sterol-bd_dom"/>
</dbReference>
<evidence type="ECO:0000259" key="1">
    <source>
        <dbReference type="Pfam" id="PF02036"/>
    </source>
</evidence>
<accession>G2KMI6</accession>
<dbReference type="OrthoDB" id="9809312at2"/>
<sequence length="100" mass="10526">MNLDEATNQINQKIAQSPGLNARVKFNFGDDGIVFVDTTQSPPVVNHDDADADVTLTCALATFAGFLNGSQDPNIAFMMGKLKVAGSMGLALKLNALLEG</sequence>
<dbReference type="Gene3D" id="3.30.1050.10">
    <property type="entry name" value="SCP2 sterol-binding domain"/>
    <property type="match status" value="1"/>
</dbReference>
<reference evidence="2 3" key="1">
    <citation type="journal article" date="2011" name="BMC Genomics">
        <title>Genomic insights into an obligate epibiotic bacterial predator: Micavibrio aeruginosavorus ARL-13.</title>
        <authorList>
            <person name="Wang Z."/>
            <person name="Kadouri D."/>
            <person name="Wu M."/>
        </authorList>
    </citation>
    <scope>NUCLEOTIDE SEQUENCE [LARGE SCALE GENOMIC DNA]</scope>
    <source>
        <strain evidence="2 3">ARL-13</strain>
    </source>
</reference>
<evidence type="ECO:0000313" key="2">
    <source>
        <dbReference type="EMBL" id="AEP10679.1"/>
    </source>
</evidence>
<dbReference type="KEGG" id="mai:MICA_2377"/>
<dbReference type="Pfam" id="PF02036">
    <property type="entry name" value="SCP2"/>
    <property type="match status" value="1"/>
</dbReference>
<gene>
    <name evidence="2" type="ordered locus">MICA_2377</name>
</gene>
<organism evidence="2 3">
    <name type="scientific">Micavibrio aeruginosavorus (strain ARL-13)</name>
    <dbReference type="NCBI Taxonomy" id="856793"/>
    <lineage>
        <taxon>Bacteria</taxon>
        <taxon>Pseudomonadati</taxon>
        <taxon>Bdellovibrionota</taxon>
        <taxon>Bdellovibrionia</taxon>
        <taxon>Bdellovibrionales</taxon>
        <taxon>Pseudobdellovibrionaceae</taxon>
        <taxon>Micavibrio</taxon>
    </lineage>
</organism>
<dbReference type="EMBL" id="CP002382">
    <property type="protein sequence ID" value="AEP10679.1"/>
    <property type="molecule type" value="Genomic_DNA"/>
</dbReference>
<keyword evidence="3" id="KW-1185">Reference proteome</keyword>
<name>G2KMI6_MICAA</name>
<feature type="domain" description="SCP2" evidence="1">
    <location>
        <begin position="19"/>
        <end position="99"/>
    </location>
</feature>